<evidence type="ECO:0000313" key="3">
    <source>
        <dbReference type="Proteomes" id="UP000228593"/>
    </source>
</evidence>
<organism evidence="2 3">
    <name type="scientific">Massilia psychrophila</name>
    <dbReference type="NCBI Taxonomy" id="1603353"/>
    <lineage>
        <taxon>Bacteria</taxon>
        <taxon>Pseudomonadati</taxon>
        <taxon>Pseudomonadota</taxon>
        <taxon>Betaproteobacteria</taxon>
        <taxon>Burkholderiales</taxon>
        <taxon>Oxalobacteraceae</taxon>
        <taxon>Telluria group</taxon>
        <taxon>Massilia</taxon>
    </lineage>
</organism>
<keyword evidence="1" id="KW-1133">Transmembrane helix</keyword>
<keyword evidence="3" id="KW-1185">Reference proteome</keyword>
<comment type="caution">
    <text evidence="2">The sequence shown here is derived from an EMBL/GenBank/DDBJ whole genome shotgun (WGS) entry which is preliminary data.</text>
</comment>
<keyword evidence="1" id="KW-0472">Membrane</keyword>
<feature type="transmembrane region" description="Helical" evidence="1">
    <location>
        <begin position="62"/>
        <end position="86"/>
    </location>
</feature>
<protein>
    <recommendedName>
        <fullName evidence="4">DUF1345 domain-containing protein</fullName>
    </recommendedName>
</protein>
<evidence type="ECO:0008006" key="4">
    <source>
        <dbReference type="Google" id="ProtNLM"/>
    </source>
</evidence>
<evidence type="ECO:0000256" key="1">
    <source>
        <dbReference type="SAM" id="Phobius"/>
    </source>
</evidence>
<proteinExistence type="predicted"/>
<dbReference type="Pfam" id="PF07077">
    <property type="entry name" value="DUF1345"/>
    <property type="match status" value="1"/>
</dbReference>
<reference evidence="2 3" key="1">
    <citation type="submission" date="2017-10" db="EMBL/GenBank/DDBJ databases">
        <title>Massilia psychrophilum sp. nov., a novel purple-pigmented bacterium isolated from Tianshan glacier, Xinjiang Municipality, China.</title>
        <authorList>
            <person name="Wang H."/>
        </authorList>
    </citation>
    <scope>NUCLEOTIDE SEQUENCE [LARGE SCALE GENOMIC DNA]</scope>
    <source>
        <strain evidence="2 3">JCM 30813</strain>
    </source>
</reference>
<sequence length="202" mass="22478">MAIAFGALVASFNPGNQEMMTRALIAWNAAVWSYLIGMMWVIKRADHRKVRDVADKQDENAGLVLAVLLVAALFSLSAIFSELAALAEAKGAERAGRYALTVLTLFGSWLLVGVLFCFHYAHMYYRNASKTLPLKFPNDEKEPNYWDFLYFSFTISVAVQTSDVSVMTRAMRKLVLGHSVLNFFFNLIILGLSINIAAGLIK</sequence>
<evidence type="ECO:0000313" key="2">
    <source>
        <dbReference type="EMBL" id="PIL38754.1"/>
    </source>
</evidence>
<feature type="transmembrane region" description="Helical" evidence="1">
    <location>
        <begin position="180"/>
        <end position="201"/>
    </location>
</feature>
<keyword evidence="1" id="KW-0812">Transmembrane</keyword>
<feature type="transmembrane region" description="Helical" evidence="1">
    <location>
        <begin position="24"/>
        <end position="42"/>
    </location>
</feature>
<accession>A0A2G8SYD2</accession>
<dbReference type="InterPro" id="IPR009781">
    <property type="entry name" value="DUF1345"/>
</dbReference>
<feature type="transmembrane region" description="Helical" evidence="1">
    <location>
        <begin position="98"/>
        <end position="121"/>
    </location>
</feature>
<dbReference type="EMBL" id="PDOB01000030">
    <property type="protein sequence ID" value="PIL38754.1"/>
    <property type="molecule type" value="Genomic_DNA"/>
</dbReference>
<dbReference type="Proteomes" id="UP000228593">
    <property type="component" value="Unassembled WGS sequence"/>
</dbReference>
<dbReference type="OrthoDB" id="64737at2"/>
<dbReference type="AlphaFoldDB" id="A0A2G8SYD2"/>
<name>A0A2G8SYD2_9BURK</name>
<gene>
    <name evidence="2" type="ORF">CR103_16480</name>
</gene>